<keyword evidence="4" id="KW-0633">Potassium transport</keyword>
<feature type="region of interest" description="Disordered" evidence="17">
    <location>
        <begin position="511"/>
        <end position="531"/>
    </location>
</feature>
<keyword evidence="2" id="KW-0813">Transport</keyword>
<dbReference type="GO" id="GO:0034702">
    <property type="term" value="C:monoatomic ion channel complex"/>
    <property type="evidence" value="ECO:0007669"/>
    <property type="project" value="UniProtKB-KW"/>
</dbReference>
<dbReference type="Pfam" id="PF03493">
    <property type="entry name" value="BK_channel_a"/>
    <property type="match status" value="1"/>
</dbReference>
<feature type="transmembrane region" description="Helical" evidence="18">
    <location>
        <begin position="138"/>
        <end position="159"/>
    </location>
</feature>
<dbReference type="Pfam" id="PF00520">
    <property type="entry name" value="Ion_trans"/>
    <property type="match status" value="1"/>
</dbReference>
<feature type="transmembrane region" description="Helical" evidence="18">
    <location>
        <begin position="113"/>
        <end position="131"/>
    </location>
</feature>
<keyword evidence="15 20" id="KW-0407">Ion channel</keyword>
<evidence type="ECO:0000256" key="9">
    <source>
        <dbReference type="ARBA" id="ARBA00022842"/>
    </source>
</evidence>
<dbReference type="InterPro" id="IPR003148">
    <property type="entry name" value="RCK_N"/>
</dbReference>
<dbReference type="Gene3D" id="3.40.50.720">
    <property type="entry name" value="NAD(P)-binding Rossmann-like Domain"/>
    <property type="match status" value="2"/>
</dbReference>
<dbReference type="FunFam" id="3.40.50.720:FF:000005">
    <property type="entry name" value="calcium-activated potassium channel subunit alpha-1 isoform X6"/>
    <property type="match status" value="1"/>
</dbReference>
<dbReference type="InterPro" id="IPR036291">
    <property type="entry name" value="NAD(P)-bd_dom_sf"/>
</dbReference>
<evidence type="ECO:0000256" key="12">
    <source>
        <dbReference type="ARBA" id="ARBA00022989"/>
    </source>
</evidence>
<proteinExistence type="evidence at transcript level"/>
<sequence length="983" mass="111005">MVYFFIRFVAAPEKLSFLVELYSLVDYFTIPPSFVAIYLNRNWLGLRFTRALRLMTIPDVLQYLNILKTSNSIRLCQLVSTLVSVWFTGAGFVHLVENSGDPFHNFTNSKSKTYWECVYFTLVTMSTVGYGDVYCETVLGRFFMVFFILGALAMFASFIPEIMDILGTRSKYGGSYKKEHGKRHIVLCGHITYESVSNFMSDFLHKDREDVDVELVIMNRKEPDLELEGLFKRHFTQVEFFQGTVMDANDLHRVNIKEADACLVLANKYCEDPDAEDAANILRVISIKNYHDDIKVIIQLLQYHNKSYLLNIPSWDWKRGDDAVCLAELKLGFIAQSCLAPGFSTLLANLFTMRSYKLDKVSPDMPQWQNDYMRGTGMEMYTEYFSPSLHGMNFPEAAELCFLRLKLLLIAVESRGSQDTHDSSISINPGHGVIIDHTTQGFFFAESADDVKRVLNYCTSCHGDVADMKLVKKCRCKATGHFKKGFLGRSMDKTSTLDFDRVPFLRLEGKKKSPSTSRRVGRVSPSGSSIQTTAQSLNEHFRDSLIKRSSAVQFDSSYSTSLDLPVKDQMFLQTRFDRHTCDPATDSRRFDSTGMFHWTPLQTMSSCIITREQAAMTVLSNHVVVCLFADAHSAVIGLRNLIMPLRASNFEEEELKHVVIVGDKEYIKKEWKSICNFPKISILGGSPLNRANLRAVHINLCDMCVILSARNSTGDDSNLVDKEAILCSLNIKAMTFDDTMGLLHLSSQGGPAFLPTLDSQSLMTAAKLSRKGVISGNDIPMITELGNDANVQFLDQDDDDDPDTELYMTQPFACGTAFAVSVLDSLMSTTYFNDNALTLIRTLITGGATPELEQILAEGVGMRGGYSTPKSLAHRNRCRVAQIPLYEGILSQFGDNKKYGELFAFSLRTYAILCIGLYRFRDSNSSVERTPCAKRYVITNPSDDFPLLSSDKLFCLRPFDMSERQTKRKRKRRMKTQETLAEN</sequence>
<dbReference type="FunFam" id="1.10.287.70:FF:000015">
    <property type="entry name" value="Calcium-activated potassium channel subunit alpha-1 isoform X7"/>
    <property type="match status" value="1"/>
</dbReference>
<evidence type="ECO:0000256" key="5">
    <source>
        <dbReference type="ARBA" id="ARBA00022692"/>
    </source>
</evidence>
<feature type="domain" description="RCK N-terminal" evidence="19">
    <location>
        <begin position="182"/>
        <end position="325"/>
    </location>
</feature>
<dbReference type="Pfam" id="PF22614">
    <property type="entry name" value="Slo-like_RCK"/>
    <property type="match status" value="2"/>
</dbReference>
<keyword evidence="14 18" id="KW-0472">Membrane</keyword>
<dbReference type="EMBL" id="MG973418">
    <property type="protein sequence ID" value="AWJ68271.1"/>
    <property type="molecule type" value="mRNA"/>
</dbReference>
<evidence type="ECO:0000256" key="10">
    <source>
        <dbReference type="ARBA" id="ARBA00022882"/>
    </source>
</evidence>
<evidence type="ECO:0000256" key="18">
    <source>
        <dbReference type="SAM" id="Phobius"/>
    </source>
</evidence>
<dbReference type="PANTHER" id="PTHR10027">
    <property type="entry name" value="CALCIUM-ACTIVATED POTASSIUM CHANNEL ALPHA CHAIN"/>
    <property type="match status" value="1"/>
</dbReference>
<dbReference type="InterPro" id="IPR047871">
    <property type="entry name" value="K_chnl_Slo-like"/>
</dbReference>
<keyword evidence="12 18" id="KW-1133">Transmembrane helix</keyword>
<dbReference type="SUPFAM" id="SSF81324">
    <property type="entry name" value="Voltage-gated potassium channels"/>
    <property type="match status" value="1"/>
</dbReference>
<dbReference type="InterPro" id="IPR003929">
    <property type="entry name" value="K_chnl_BK_asu"/>
</dbReference>
<evidence type="ECO:0000256" key="3">
    <source>
        <dbReference type="ARBA" id="ARBA00022475"/>
    </source>
</evidence>
<evidence type="ECO:0000256" key="13">
    <source>
        <dbReference type="ARBA" id="ARBA00023065"/>
    </source>
</evidence>
<dbReference type="AlphaFoldDB" id="A0A2S1WM73"/>
<evidence type="ECO:0000256" key="14">
    <source>
        <dbReference type="ARBA" id="ARBA00023136"/>
    </source>
</evidence>
<keyword evidence="8" id="KW-0106">Calcium</keyword>
<evidence type="ECO:0000256" key="15">
    <source>
        <dbReference type="ARBA" id="ARBA00023303"/>
    </source>
</evidence>
<keyword evidence="6" id="KW-0479">Metal-binding</keyword>
<dbReference type="GO" id="GO:0046872">
    <property type="term" value="F:metal ion binding"/>
    <property type="evidence" value="ECO:0007669"/>
    <property type="project" value="UniProtKB-KW"/>
</dbReference>
<dbReference type="Gene3D" id="1.10.287.70">
    <property type="match status" value="1"/>
</dbReference>
<dbReference type="PROSITE" id="PS51201">
    <property type="entry name" value="RCK_N"/>
    <property type="match status" value="2"/>
</dbReference>
<keyword evidence="3" id="KW-1003">Cell membrane</keyword>
<feature type="transmembrane region" description="Helical" evidence="18">
    <location>
        <begin position="75"/>
        <end position="93"/>
    </location>
</feature>
<comment type="subcellular location">
    <subcellularLocation>
        <location evidence="1">Cell membrane</location>
        <topology evidence="1">Multi-pass membrane protein</topology>
    </subcellularLocation>
</comment>
<evidence type="ECO:0000256" key="17">
    <source>
        <dbReference type="SAM" id="MobiDB-lite"/>
    </source>
</evidence>
<protein>
    <recommendedName>
        <fullName evidence="16">BK channel</fullName>
    </recommendedName>
</protein>
<evidence type="ECO:0000256" key="6">
    <source>
        <dbReference type="ARBA" id="ARBA00022723"/>
    </source>
</evidence>
<dbReference type="GO" id="GO:0045211">
    <property type="term" value="C:postsynaptic membrane"/>
    <property type="evidence" value="ECO:0007669"/>
    <property type="project" value="TreeGrafter"/>
</dbReference>
<feature type="transmembrane region" description="Helical" evidence="18">
    <location>
        <begin position="21"/>
        <end position="40"/>
    </location>
</feature>
<dbReference type="InterPro" id="IPR048735">
    <property type="entry name" value="Slowpoke-like_C"/>
</dbReference>
<evidence type="ECO:0000259" key="19">
    <source>
        <dbReference type="PROSITE" id="PS51201"/>
    </source>
</evidence>
<feature type="domain" description="RCK N-terminal" evidence="19">
    <location>
        <begin position="620"/>
        <end position="763"/>
    </location>
</feature>
<evidence type="ECO:0000256" key="8">
    <source>
        <dbReference type="ARBA" id="ARBA00022837"/>
    </source>
</evidence>
<evidence type="ECO:0000256" key="1">
    <source>
        <dbReference type="ARBA" id="ARBA00004651"/>
    </source>
</evidence>
<accession>A0A2S1WM73</accession>
<evidence type="ECO:0000256" key="4">
    <source>
        <dbReference type="ARBA" id="ARBA00022538"/>
    </source>
</evidence>
<evidence type="ECO:0000256" key="2">
    <source>
        <dbReference type="ARBA" id="ARBA00022448"/>
    </source>
</evidence>
<dbReference type="PANTHER" id="PTHR10027:SF33">
    <property type="entry name" value="CALCIUM-ACTIVATED POTASSIUM CHANNEL SUBUNIT ALPHA-1-RELATED"/>
    <property type="match status" value="1"/>
</dbReference>
<keyword evidence="10" id="KW-0851">Voltage-gated channel</keyword>
<keyword evidence="7" id="KW-0631">Potassium channel</keyword>
<evidence type="ECO:0000256" key="7">
    <source>
        <dbReference type="ARBA" id="ARBA00022826"/>
    </source>
</evidence>
<evidence type="ECO:0000313" key="20">
    <source>
        <dbReference type="EMBL" id="AWJ68271.1"/>
    </source>
</evidence>
<keyword evidence="5 18" id="KW-0812">Transmembrane</keyword>
<dbReference type="InterPro" id="IPR005821">
    <property type="entry name" value="Ion_trans_dom"/>
</dbReference>
<feature type="region of interest" description="Disordered" evidence="17">
    <location>
        <begin position="964"/>
        <end position="983"/>
    </location>
</feature>
<reference evidence="20" key="1">
    <citation type="submission" date="2018-02" db="EMBL/GenBank/DDBJ databases">
        <title>Hirudo verbana central nervous system transcriptome analysis of ion channel and receptor content.</title>
        <authorList>
            <person name="Northcutt A.J."/>
            <person name="Schulz D.J."/>
            <person name="Mesce K.A."/>
        </authorList>
    </citation>
    <scope>NUCLEOTIDE SEQUENCE</scope>
</reference>
<dbReference type="SUPFAM" id="SSF51735">
    <property type="entry name" value="NAD(P)-binding Rossmann-fold domains"/>
    <property type="match status" value="1"/>
</dbReference>
<evidence type="ECO:0000256" key="11">
    <source>
        <dbReference type="ARBA" id="ARBA00022958"/>
    </source>
</evidence>
<keyword evidence="13" id="KW-0406">Ion transport</keyword>
<organism evidence="20">
    <name type="scientific">Hirudo verbana</name>
    <dbReference type="NCBI Taxonomy" id="311461"/>
    <lineage>
        <taxon>Eukaryota</taxon>
        <taxon>Metazoa</taxon>
        <taxon>Spiralia</taxon>
        <taxon>Lophotrochozoa</taxon>
        <taxon>Annelida</taxon>
        <taxon>Clitellata</taxon>
        <taxon>Hirudinea</taxon>
        <taxon>Hirudinida</taxon>
        <taxon>Hirudiniformes</taxon>
        <taxon>Hirudinidae</taxon>
        <taxon>Hirudo</taxon>
    </lineage>
</organism>
<feature type="compositionally biased region" description="Low complexity" evidence="17">
    <location>
        <begin position="514"/>
        <end position="529"/>
    </location>
</feature>
<dbReference type="Pfam" id="PF21014">
    <property type="entry name" value="Slowpoke_C"/>
    <property type="match status" value="1"/>
</dbReference>
<keyword evidence="9" id="KW-0460">Magnesium</keyword>
<dbReference type="PRINTS" id="PR01449">
    <property type="entry name" value="BKCHANNELA"/>
</dbReference>
<keyword evidence="11" id="KW-0630">Potassium</keyword>
<evidence type="ECO:0000256" key="16">
    <source>
        <dbReference type="ARBA" id="ARBA00029579"/>
    </source>
</evidence>
<name>A0A2S1WM73_9ANNE</name>
<dbReference type="GO" id="GO:0060072">
    <property type="term" value="F:large conductance calcium-activated potassium channel activity"/>
    <property type="evidence" value="ECO:0007669"/>
    <property type="project" value="TreeGrafter"/>
</dbReference>